<evidence type="ECO:0000256" key="5">
    <source>
        <dbReference type="ARBA" id="ARBA00023284"/>
    </source>
</evidence>
<dbReference type="OrthoDB" id="117402at2"/>
<evidence type="ECO:0000256" key="2">
    <source>
        <dbReference type="ARBA" id="ARBA00022729"/>
    </source>
</evidence>
<evidence type="ECO:0000256" key="1">
    <source>
        <dbReference type="ARBA" id="ARBA00005791"/>
    </source>
</evidence>
<dbReference type="Pfam" id="PF13462">
    <property type="entry name" value="Thioredoxin_4"/>
    <property type="match status" value="1"/>
</dbReference>
<evidence type="ECO:0000256" key="4">
    <source>
        <dbReference type="ARBA" id="ARBA00023157"/>
    </source>
</evidence>
<keyword evidence="2" id="KW-0732">Signal</keyword>
<name>A0A7J5BAN0_9MICO</name>
<dbReference type="AlphaFoldDB" id="A0A7J5BAN0"/>
<comment type="similarity">
    <text evidence="1">Belongs to the thioredoxin family. DsbA subfamily.</text>
</comment>
<feature type="transmembrane region" description="Helical" evidence="6">
    <location>
        <begin position="46"/>
        <end position="66"/>
    </location>
</feature>
<dbReference type="GO" id="GO:0016491">
    <property type="term" value="F:oxidoreductase activity"/>
    <property type="evidence" value="ECO:0007669"/>
    <property type="project" value="UniProtKB-KW"/>
</dbReference>
<evidence type="ECO:0000256" key="3">
    <source>
        <dbReference type="ARBA" id="ARBA00023002"/>
    </source>
</evidence>
<evidence type="ECO:0000313" key="8">
    <source>
        <dbReference type="EMBL" id="KAB1643106.1"/>
    </source>
</evidence>
<dbReference type="Gene3D" id="3.40.30.10">
    <property type="entry name" value="Glutaredoxin"/>
    <property type="match status" value="1"/>
</dbReference>
<protein>
    <submittedName>
        <fullName evidence="8">Thioredoxin domain-containing protein</fullName>
    </submittedName>
</protein>
<keyword evidence="5" id="KW-0676">Redox-active center</keyword>
<proteinExistence type="inferred from homology"/>
<sequence length="276" mass="29994">MIRPIRCCVFYATARELFMGVGAGQRQELADSIRQKHRKDTQRQRMVLSIFVTIGVLMSAASLIWIQLRANPSDATVASPQNATEDYGFAITPDLVSDSVNADANPTEIKIYEDFLCPTCSVFHEESGDFLNEQLAAGNISLTYHPIAFLVNASTDEYSQRASNAAVCVADQAGVLAYASMHSLLMENQPAQGGEGLSDQELITFAEQAGAGDISECVANRTFGPWLEEALKEAKRVDVSATPTIRIDGVNVVKTIDGKESIPGPAELEYVLKENQ</sequence>
<accession>A0A7J5BAN0</accession>
<dbReference type="Proteomes" id="UP000433493">
    <property type="component" value="Unassembled WGS sequence"/>
</dbReference>
<gene>
    <name evidence="8" type="ORF">F8O05_07620</name>
</gene>
<keyword evidence="9" id="KW-1185">Reference proteome</keyword>
<comment type="caution">
    <text evidence="8">The sequence shown here is derived from an EMBL/GenBank/DDBJ whole genome shotgun (WGS) entry which is preliminary data.</text>
</comment>
<keyword evidence="3" id="KW-0560">Oxidoreductase</keyword>
<dbReference type="PANTHER" id="PTHR13887">
    <property type="entry name" value="GLUTATHIONE S-TRANSFERASE KAPPA"/>
    <property type="match status" value="1"/>
</dbReference>
<dbReference type="InterPro" id="IPR012336">
    <property type="entry name" value="Thioredoxin-like_fold"/>
</dbReference>
<organism evidence="8 9">
    <name type="scientific">Gulosibacter chungangensis</name>
    <dbReference type="NCBI Taxonomy" id="979746"/>
    <lineage>
        <taxon>Bacteria</taxon>
        <taxon>Bacillati</taxon>
        <taxon>Actinomycetota</taxon>
        <taxon>Actinomycetes</taxon>
        <taxon>Micrococcales</taxon>
        <taxon>Microbacteriaceae</taxon>
        <taxon>Gulosibacter</taxon>
    </lineage>
</organism>
<keyword evidence="4" id="KW-1015">Disulfide bond</keyword>
<keyword evidence="6" id="KW-0472">Membrane</keyword>
<dbReference type="EMBL" id="WBKB01000004">
    <property type="protein sequence ID" value="KAB1643106.1"/>
    <property type="molecule type" value="Genomic_DNA"/>
</dbReference>
<evidence type="ECO:0000259" key="7">
    <source>
        <dbReference type="Pfam" id="PF13462"/>
    </source>
</evidence>
<reference evidence="8 9" key="1">
    <citation type="submission" date="2019-09" db="EMBL/GenBank/DDBJ databases">
        <title>Phylogeny of genus Pseudoclavibacter and closely related genus.</title>
        <authorList>
            <person name="Li Y."/>
        </authorList>
    </citation>
    <scope>NUCLEOTIDE SEQUENCE [LARGE SCALE GENOMIC DNA]</scope>
    <source>
        <strain evidence="8 9">KCTC 13959</strain>
    </source>
</reference>
<feature type="domain" description="Thioredoxin-like fold" evidence="7">
    <location>
        <begin position="106"/>
        <end position="256"/>
    </location>
</feature>
<dbReference type="PANTHER" id="PTHR13887:SF14">
    <property type="entry name" value="DISULFIDE BOND FORMATION PROTEIN D"/>
    <property type="match status" value="1"/>
</dbReference>
<keyword evidence="6" id="KW-0812">Transmembrane</keyword>
<evidence type="ECO:0000313" key="9">
    <source>
        <dbReference type="Proteomes" id="UP000433493"/>
    </source>
</evidence>
<keyword evidence="6" id="KW-1133">Transmembrane helix</keyword>
<dbReference type="InterPro" id="IPR036249">
    <property type="entry name" value="Thioredoxin-like_sf"/>
</dbReference>
<dbReference type="SUPFAM" id="SSF52833">
    <property type="entry name" value="Thioredoxin-like"/>
    <property type="match status" value="1"/>
</dbReference>
<evidence type="ECO:0000256" key="6">
    <source>
        <dbReference type="SAM" id="Phobius"/>
    </source>
</evidence>